<dbReference type="Gene3D" id="1.10.10.10">
    <property type="entry name" value="Winged helix-like DNA-binding domain superfamily/Winged helix DNA-binding domain"/>
    <property type="match status" value="1"/>
</dbReference>
<dbReference type="SUPFAM" id="SSF46785">
    <property type="entry name" value="Winged helix' DNA-binding domain"/>
    <property type="match status" value="1"/>
</dbReference>
<evidence type="ECO:0000256" key="1">
    <source>
        <dbReference type="ARBA" id="ARBA00010940"/>
    </source>
</evidence>
<dbReference type="GO" id="GO:0090575">
    <property type="term" value="C:RNA polymerase II transcription regulator complex"/>
    <property type="evidence" value="ECO:0007669"/>
    <property type="project" value="TreeGrafter"/>
</dbReference>
<dbReference type="OrthoDB" id="1743261at2759"/>
<evidence type="ECO:0000256" key="3">
    <source>
        <dbReference type="ARBA" id="ARBA00023125"/>
    </source>
</evidence>
<comment type="caution">
    <text evidence="7">The sequence shown here is derived from an EMBL/GenBank/DDBJ whole genome shotgun (WGS) entry which is preliminary data.</text>
</comment>
<dbReference type="SMART" id="SM01372">
    <property type="entry name" value="E2F_TDP"/>
    <property type="match status" value="1"/>
</dbReference>
<dbReference type="PANTHER" id="PTHR12081:SF18">
    <property type="entry name" value="TRANSCRIPTION FACTOR E2F2-RELATED"/>
    <property type="match status" value="1"/>
</dbReference>
<dbReference type="EMBL" id="BMAV01015736">
    <property type="protein sequence ID" value="GFY65891.1"/>
    <property type="molecule type" value="Genomic_DNA"/>
</dbReference>
<evidence type="ECO:0000313" key="7">
    <source>
        <dbReference type="EMBL" id="GFY65891.1"/>
    </source>
</evidence>
<feature type="domain" description="E2F/DP family winged-helix DNA-binding" evidence="6">
    <location>
        <begin position="83"/>
        <end position="148"/>
    </location>
</feature>
<dbReference type="GO" id="GO:0000978">
    <property type="term" value="F:RNA polymerase II cis-regulatory region sequence-specific DNA binding"/>
    <property type="evidence" value="ECO:0007669"/>
    <property type="project" value="InterPro"/>
</dbReference>
<dbReference type="InterPro" id="IPR036390">
    <property type="entry name" value="WH_DNA-bd_sf"/>
</dbReference>
<sequence>MVPAPCLYDPKKDETAQQSIMMDHFYLATHTNTSSFCQVKRKLDLMPRERDCIDNARVKNKPHAKKKIVPERVKGSKSVDRPRYDTSLGQLTKKFLSLLSNAKDGVINLNTACTVLSVPKRRLYDITNVLEGAGLIAKTSRNNIKWMGRGSSRVSYELEREIDLLEAKENKLDELIYYMKSQVNSVLEEDAKYPFFF</sequence>
<dbReference type="PANTHER" id="PTHR12081">
    <property type="entry name" value="TRANSCRIPTION FACTOR E2F"/>
    <property type="match status" value="1"/>
</dbReference>
<gene>
    <name evidence="7" type="primary">E2F3</name>
    <name evidence="7" type="ORF">TNIN_137201</name>
</gene>
<accession>A0A8X6Y4H2</accession>
<keyword evidence="2 5" id="KW-0805">Transcription regulation</keyword>
<evidence type="ECO:0000259" key="6">
    <source>
        <dbReference type="SMART" id="SM01372"/>
    </source>
</evidence>
<name>A0A8X6Y4H2_9ARAC</name>
<dbReference type="AlphaFoldDB" id="A0A8X6Y4H2"/>
<reference evidence="7" key="1">
    <citation type="submission" date="2020-08" db="EMBL/GenBank/DDBJ databases">
        <title>Multicomponent nature underlies the extraordinary mechanical properties of spider dragline silk.</title>
        <authorList>
            <person name="Kono N."/>
            <person name="Nakamura H."/>
            <person name="Mori M."/>
            <person name="Yoshida Y."/>
            <person name="Ohtoshi R."/>
            <person name="Malay A.D."/>
            <person name="Moran D.A.P."/>
            <person name="Tomita M."/>
            <person name="Numata K."/>
            <person name="Arakawa K."/>
        </authorList>
    </citation>
    <scope>NUCLEOTIDE SEQUENCE</scope>
</reference>
<organism evidence="7 8">
    <name type="scientific">Trichonephila inaurata madagascariensis</name>
    <dbReference type="NCBI Taxonomy" id="2747483"/>
    <lineage>
        <taxon>Eukaryota</taxon>
        <taxon>Metazoa</taxon>
        <taxon>Ecdysozoa</taxon>
        <taxon>Arthropoda</taxon>
        <taxon>Chelicerata</taxon>
        <taxon>Arachnida</taxon>
        <taxon>Araneae</taxon>
        <taxon>Araneomorphae</taxon>
        <taxon>Entelegynae</taxon>
        <taxon>Araneoidea</taxon>
        <taxon>Nephilidae</taxon>
        <taxon>Trichonephila</taxon>
        <taxon>Trichonephila inaurata</taxon>
    </lineage>
</organism>
<dbReference type="Pfam" id="PF02319">
    <property type="entry name" value="WHD_E2F_TDP"/>
    <property type="match status" value="1"/>
</dbReference>
<dbReference type="GO" id="GO:0000981">
    <property type="term" value="F:DNA-binding transcription factor activity, RNA polymerase II-specific"/>
    <property type="evidence" value="ECO:0007669"/>
    <property type="project" value="TreeGrafter"/>
</dbReference>
<dbReference type="FunFam" id="1.10.10.10:FF:000008">
    <property type="entry name" value="E2F transcription factor 1"/>
    <property type="match status" value="1"/>
</dbReference>
<evidence type="ECO:0000256" key="4">
    <source>
        <dbReference type="ARBA" id="ARBA00023163"/>
    </source>
</evidence>
<keyword evidence="5" id="KW-0539">Nucleus</keyword>
<comment type="subcellular location">
    <subcellularLocation>
        <location evidence="5">Nucleus</location>
    </subcellularLocation>
</comment>
<proteinExistence type="inferred from homology"/>
<comment type="similarity">
    <text evidence="1 5">Belongs to the E2F/DP family.</text>
</comment>
<protein>
    <submittedName>
        <fullName evidence="7">Transcription factor E2F3</fullName>
    </submittedName>
</protein>
<evidence type="ECO:0000256" key="2">
    <source>
        <dbReference type="ARBA" id="ARBA00023015"/>
    </source>
</evidence>
<keyword evidence="4 5" id="KW-0804">Transcription</keyword>
<evidence type="ECO:0000256" key="5">
    <source>
        <dbReference type="RuleBase" id="RU003796"/>
    </source>
</evidence>
<evidence type="ECO:0000313" key="8">
    <source>
        <dbReference type="Proteomes" id="UP000886998"/>
    </source>
</evidence>
<dbReference type="InterPro" id="IPR036388">
    <property type="entry name" value="WH-like_DNA-bd_sf"/>
</dbReference>
<dbReference type="InterPro" id="IPR003316">
    <property type="entry name" value="E2F_WHTH_DNA-bd_dom"/>
</dbReference>
<keyword evidence="8" id="KW-1185">Reference proteome</keyword>
<keyword evidence="3 5" id="KW-0238">DNA-binding</keyword>
<dbReference type="Proteomes" id="UP000886998">
    <property type="component" value="Unassembled WGS sequence"/>
</dbReference>
<dbReference type="InterPro" id="IPR015633">
    <property type="entry name" value="E2F"/>
</dbReference>